<evidence type="ECO:0000256" key="1">
    <source>
        <dbReference type="SAM" id="Coils"/>
    </source>
</evidence>
<proteinExistence type="predicted"/>
<evidence type="ECO:0000313" key="4">
    <source>
        <dbReference type="Proteomes" id="UP000700732"/>
    </source>
</evidence>
<keyword evidence="2" id="KW-0472">Membrane</keyword>
<accession>A0ABR6WFL5</accession>
<keyword evidence="4" id="KW-1185">Reference proteome</keyword>
<feature type="transmembrane region" description="Helical" evidence="2">
    <location>
        <begin position="93"/>
        <end position="110"/>
    </location>
</feature>
<evidence type="ECO:0000256" key="2">
    <source>
        <dbReference type="SAM" id="Phobius"/>
    </source>
</evidence>
<gene>
    <name evidence="3" type="ORF">FH603_5485</name>
</gene>
<name>A0ABR6WFL5_9BACT</name>
<keyword evidence="1" id="KW-0175">Coiled coil</keyword>
<organism evidence="3 4">
    <name type="scientific">Spirosoma utsteinense</name>
    <dbReference type="NCBI Taxonomy" id="2585773"/>
    <lineage>
        <taxon>Bacteria</taxon>
        <taxon>Pseudomonadati</taxon>
        <taxon>Bacteroidota</taxon>
        <taxon>Cytophagia</taxon>
        <taxon>Cytophagales</taxon>
        <taxon>Cytophagaceae</taxon>
        <taxon>Spirosoma</taxon>
    </lineage>
</organism>
<feature type="coiled-coil region" evidence="1">
    <location>
        <begin position="69"/>
        <end position="96"/>
    </location>
</feature>
<comment type="caution">
    <text evidence="3">The sequence shown here is derived from an EMBL/GenBank/DDBJ whole genome shotgun (WGS) entry which is preliminary data.</text>
</comment>
<dbReference type="Proteomes" id="UP000700732">
    <property type="component" value="Unassembled WGS sequence"/>
</dbReference>
<feature type="transmembrane region" description="Helical" evidence="2">
    <location>
        <begin position="16"/>
        <end position="34"/>
    </location>
</feature>
<dbReference type="EMBL" id="VFIA01000068">
    <property type="protein sequence ID" value="MBC3794953.1"/>
    <property type="molecule type" value="Genomic_DNA"/>
</dbReference>
<dbReference type="RefSeq" id="WP_186741972.1">
    <property type="nucleotide sequence ID" value="NZ_VFIA01000068.1"/>
</dbReference>
<reference evidence="3 4" key="1">
    <citation type="submission" date="2019-06" db="EMBL/GenBank/DDBJ databases">
        <title>Spirosoma utsteinense sp. nov. isolated from Antarctic ice-free soils.</title>
        <authorList>
            <person name="Tahon G."/>
        </authorList>
    </citation>
    <scope>NUCLEOTIDE SEQUENCE [LARGE SCALE GENOMIC DNA]</scope>
    <source>
        <strain evidence="3 4">LMG 31447</strain>
    </source>
</reference>
<evidence type="ECO:0000313" key="3">
    <source>
        <dbReference type="EMBL" id="MBC3794953.1"/>
    </source>
</evidence>
<protein>
    <submittedName>
        <fullName evidence="3">Uncharacterized protein</fullName>
    </submittedName>
</protein>
<keyword evidence="2" id="KW-1133">Transmembrane helix</keyword>
<sequence>MGIVTKAITDFVQDNAIPAAWFIALSIVAIAIMVTDKLKKRNKYVYWKKRTVHFGIFTDEYVRTDDVVLQQLFDENSRLEAENKSLKKRYSQLSLVLFLGLILVLVSMWVSQKFNAVKAWIRPTRPTS</sequence>
<keyword evidence="2" id="KW-0812">Transmembrane</keyword>